<accession>A0ABW4GMS4</accession>
<comment type="caution">
    <text evidence="2">The sequence shown here is derived from an EMBL/GenBank/DDBJ whole genome shotgun (WGS) entry which is preliminary data.</text>
</comment>
<proteinExistence type="predicted"/>
<keyword evidence="3" id="KW-1185">Reference proteome</keyword>
<feature type="signal peptide" evidence="1">
    <location>
        <begin position="1"/>
        <end position="23"/>
    </location>
</feature>
<keyword evidence="1" id="KW-0732">Signal</keyword>
<dbReference type="EMBL" id="JBHUCM010000042">
    <property type="protein sequence ID" value="MFD1543915.1"/>
    <property type="molecule type" value="Genomic_DNA"/>
</dbReference>
<evidence type="ECO:0000256" key="1">
    <source>
        <dbReference type="SAM" id="SignalP"/>
    </source>
</evidence>
<evidence type="ECO:0000313" key="3">
    <source>
        <dbReference type="Proteomes" id="UP001597097"/>
    </source>
</evidence>
<dbReference type="RefSeq" id="WP_219535014.1">
    <property type="nucleotide sequence ID" value="NZ_JAHKRM010000024.1"/>
</dbReference>
<feature type="chain" id="PRO_5045575984" evidence="1">
    <location>
        <begin position="24"/>
        <end position="81"/>
    </location>
</feature>
<gene>
    <name evidence="2" type="ORF">ACFSJ0_43220</name>
</gene>
<name>A0ABW4GMS4_9ACTN</name>
<organism evidence="2 3">
    <name type="scientific">Nonomuraea guangzhouensis</name>
    <dbReference type="NCBI Taxonomy" id="1291555"/>
    <lineage>
        <taxon>Bacteria</taxon>
        <taxon>Bacillati</taxon>
        <taxon>Actinomycetota</taxon>
        <taxon>Actinomycetes</taxon>
        <taxon>Streptosporangiales</taxon>
        <taxon>Streptosporangiaceae</taxon>
        <taxon>Nonomuraea</taxon>
    </lineage>
</organism>
<dbReference type="Pfam" id="PF19806">
    <property type="entry name" value="DUF6289"/>
    <property type="match status" value="1"/>
</dbReference>
<protein>
    <submittedName>
        <fullName evidence="2">DUF6289 family protein</fullName>
    </submittedName>
</protein>
<sequence>MIRRALAATVLAAAALAVVPATAQAGTQGFACPAGYQCNTIYYSDLSYTNVVGGKTEFCDGERSTWGAVTRYFDRTTSVCG</sequence>
<dbReference type="Proteomes" id="UP001597097">
    <property type="component" value="Unassembled WGS sequence"/>
</dbReference>
<dbReference type="InterPro" id="IPR046256">
    <property type="entry name" value="DUF6289"/>
</dbReference>
<reference evidence="3" key="1">
    <citation type="journal article" date="2019" name="Int. J. Syst. Evol. Microbiol.">
        <title>The Global Catalogue of Microorganisms (GCM) 10K type strain sequencing project: providing services to taxonomists for standard genome sequencing and annotation.</title>
        <authorList>
            <consortium name="The Broad Institute Genomics Platform"/>
            <consortium name="The Broad Institute Genome Sequencing Center for Infectious Disease"/>
            <person name="Wu L."/>
            <person name="Ma J."/>
        </authorList>
    </citation>
    <scope>NUCLEOTIDE SEQUENCE [LARGE SCALE GENOMIC DNA]</scope>
    <source>
        <strain evidence="3">CGMCC 1.15399</strain>
    </source>
</reference>
<evidence type="ECO:0000313" key="2">
    <source>
        <dbReference type="EMBL" id="MFD1543915.1"/>
    </source>
</evidence>